<dbReference type="InterPro" id="IPR050791">
    <property type="entry name" value="Aldo-Keto_reductase"/>
</dbReference>
<proteinExistence type="predicted"/>
<name>A0A1U7LQR6_NEOID</name>
<feature type="domain" description="NADP-dependent oxidoreductase" evidence="2">
    <location>
        <begin position="3"/>
        <end position="291"/>
    </location>
</feature>
<comment type="caution">
    <text evidence="3">The sequence shown here is derived from an EMBL/GenBank/DDBJ whole genome shotgun (WGS) entry which is preliminary data.</text>
</comment>
<dbReference type="PANTHER" id="PTHR43625:SF78">
    <property type="entry name" value="PYRIDOXAL REDUCTASE-RELATED"/>
    <property type="match status" value="1"/>
</dbReference>
<organism evidence="3 4">
    <name type="scientific">Neolecta irregularis (strain DAH-3)</name>
    <dbReference type="NCBI Taxonomy" id="1198029"/>
    <lineage>
        <taxon>Eukaryota</taxon>
        <taxon>Fungi</taxon>
        <taxon>Dikarya</taxon>
        <taxon>Ascomycota</taxon>
        <taxon>Taphrinomycotina</taxon>
        <taxon>Neolectales</taxon>
        <taxon>Neolectaceae</taxon>
        <taxon>Neolecta</taxon>
    </lineage>
</organism>
<dbReference type="Proteomes" id="UP000186594">
    <property type="component" value="Unassembled WGS sequence"/>
</dbReference>
<dbReference type="EMBL" id="LXFE01000522">
    <property type="protein sequence ID" value="OLL24984.1"/>
    <property type="molecule type" value="Genomic_DNA"/>
</dbReference>
<dbReference type="PANTHER" id="PTHR43625">
    <property type="entry name" value="AFLATOXIN B1 ALDEHYDE REDUCTASE"/>
    <property type="match status" value="1"/>
</dbReference>
<keyword evidence="1" id="KW-0560">Oxidoreductase</keyword>
<dbReference type="AlphaFoldDB" id="A0A1U7LQR6"/>
<dbReference type="InterPro" id="IPR036812">
    <property type="entry name" value="NAD(P)_OxRdtase_dom_sf"/>
</dbReference>
<dbReference type="OMA" id="ARMDRNV"/>
<gene>
    <name evidence="3" type="ORF">NEOLI_003601</name>
</gene>
<evidence type="ECO:0000313" key="4">
    <source>
        <dbReference type="Proteomes" id="UP000186594"/>
    </source>
</evidence>
<protein>
    <submittedName>
        <fullName evidence="3">Pyridoxal reductase</fullName>
    </submittedName>
</protein>
<reference evidence="3 4" key="1">
    <citation type="submission" date="2016-04" db="EMBL/GenBank/DDBJ databases">
        <title>Evolutionary innovation and constraint leading to complex multicellularity in the Ascomycota.</title>
        <authorList>
            <person name="Cisse O."/>
            <person name="Nguyen A."/>
            <person name="Hewitt D.A."/>
            <person name="Jedd G."/>
            <person name="Stajich J.E."/>
        </authorList>
    </citation>
    <scope>NUCLEOTIDE SEQUENCE [LARGE SCALE GENOMIC DNA]</scope>
    <source>
        <strain evidence="3 4">DAH-3</strain>
    </source>
</reference>
<evidence type="ECO:0000256" key="1">
    <source>
        <dbReference type="ARBA" id="ARBA00023002"/>
    </source>
</evidence>
<keyword evidence="4" id="KW-1185">Reference proteome</keyword>
<accession>A0A1U7LQR6</accession>
<dbReference type="CDD" id="cd19077">
    <property type="entry name" value="AKR_AKR8A1-2"/>
    <property type="match status" value="1"/>
</dbReference>
<dbReference type="InterPro" id="IPR023210">
    <property type="entry name" value="NADP_OxRdtase_dom"/>
</dbReference>
<sequence length="311" mass="35340">MTWRPTQTPDDQAFATMKAAIERGATFWNSGEFYGQPEPTLNLQLLSRFFTKYPEYKQKVYLSVKGAANLETLQPQGKPQEVRKSVENIINVVGGKYIDMFECAREILLFRSPIEETIGELAKLVKEGKISAISLSECNAGTIRRASKVHKISAVEIEFSLWSTEARDNGVLEACKELDIPVVAYSPLGRGFLTGKITKFEDIPEGDFRRYMPRFQPQMFDQNIKLVEKITTLAQKKNCTPAQLALAWILHQDQWIIPIPGCTTPERLHENMDSLKISLSENDMKEIEEVLATFHVKGERYPNSAKIHLWG</sequence>
<evidence type="ECO:0000313" key="3">
    <source>
        <dbReference type="EMBL" id="OLL24984.1"/>
    </source>
</evidence>
<dbReference type="STRING" id="1198029.A0A1U7LQR6"/>
<evidence type="ECO:0000259" key="2">
    <source>
        <dbReference type="Pfam" id="PF00248"/>
    </source>
</evidence>
<dbReference type="SUPFAM" id="SSF51430">
    <property type="entry name" value="NAD(P)-linked oxidoreductase"/>
    <property type="match status" value="1"/>
</dbReference>
<dbReference type="GO" id="GO:0005737">
    <property type="term" value="C:cytoplasm"/>
    <property type="evidence" value="ECO:0007669"/>
    <property type="project" value="TreeGrafter"/>
</dbReference>
<dbReference type="Pfam" id="PF00248">
    <property type="entry name" value="Aldo_ket_red"/>
    <property type="match status" value="1"/>
</dbReference>
<dbReference type="OrthoDB" id="37537at2759"/>
<dbReference type="GO" id="GO:0016491">
    <property type="term" value="F:oxidoreductase activity"/>
    <property type="evidence" value="ECO:0007669"/>
    <property type="project" value="UniProtKB-KW"/>
</dbReference>
<dbReference type="Gene3D" id="3.20.20.100">
    <property type="entry name" value="NADP-dependent oxidoreductase domain"/>
    <property type="match status" value="1"/>
</dbReference>